<dbReference type="InterPro" id="IPR008258">
    <property type="entry name" value="Transglycosylase_SLT_dom_1"/>
</dbReference>
<comment type="similarity">
    <text evidence="1">Belongs to the transglycosylase Slt family.</text>
</comment>
<dbReference type="Pfam" id="PF01464">
    <property type="entry name" value="SLT"/>
    <property type="match status" value="1"/>
</dbReference>
<name>A0A1F4TRY8_UNCSA</name>
<dbReference type="PROSITE" id="PS00922">
    <property type="entry name" value="TRANSGLYCOSYLASE"/>
    <property type="match status" value="1"/>
</dbReference>
<dbReference type="GO" id="GO:0008933">
    <property type="term" value="F:peptidoglycan lytic transglycosylase activity"/>
    <property type="evidence" value="ECO:0007669"/>
    <property type="project" value="InterPro"/>
</dbReference>
<feature type="domain" description="Transglycosylase SLT" evidence="4">
    <location>
        <begin position="569"/>
        <end position="678"/>
    </location>
</feature>
<evidence type="ECO:0000256" key="2">
    <source>
        <dbReference type="PROSITE-ProRule" id="PRU00339"/>
    </source>
</evidence>
<dbReference type="GO" id="GO:0016020">
    <property type="term" value="C:membrane"/>
    <property type="evidence" value="ECO:0007669"/>
    <property type="project" value="InterPro"/>
</dbReference>
<dbReference type="GO" id="GO:0000270">
    <property type="term" value="P:peptidoglycan metabolic process"/>
    <property type="evidence" value="ECO:0007669"/>
    <property type="project" value="InterPro"/>
</dbReference>
<dbReference type="InterPro" id="IPR011990">
    <property type="entry name" value="TPR-like_helical_dom_sf"/>
</dbReference>
<dbReference type="SMART" id="SM00028">
    <property type="entry name" value="TPR"/>
    <property type="match status" value="7"/>
</dbReference>
<dbReference type="STRING" id="1802583.A2311_04520"/>
<dbReference type="SUPFAM" id="SSF53955">
    <property type="entry name" value="Lysozyme-like"/>
    <property type="match status" value="1"/>
</dbReference>
<keyword evidence="2" id="KW-0802">TPR repeat</keyword>
<keyword evidence="3" id="KW-0732">Signal</keyword>
<feature type="repeat" description="TPR" evidence="2">
    <location>
        <begin position="196"/>
        <end position="229"/>
    </location>
</feature>
<evidence type="ECO:0000259" key="4">
    <source>
        <dbReference type="Pfam" id="PF01464"/>
    </source>
</evidence>
<comment type="caution">
    <text evidence="5">The sequence shown here is derived from an EMBL/GenBank/DDBJ whole genome shotgun (WGS) entry which is preliminary data.</text>
</comment>
<dbReference type="Pfam" id="PF13174">
    <property type="entry name" value="TPR_6"/>
    <property type="match status" value="4"/>
</dbReference>
<proteinExistence type="inferred from homology"/>
<feature type="signal peptide" evidence="3">
    <location>
        <begin position="1"/>
        <end position="19"/>
    </location>
</feature>
<dbReference type="EMBL" id="MEUF01000026">
    <property type="protein sequence ID" value="OGC35494.1"/>
    <property type="molecule type" value="Genomic_DNA"/>
</dbReference>
<evidence type="ECO:0000313" key="5">
    <source>
        <dbReference type="EMBL" id="OGC35494.1"/>
    </source>
</evidence>
<dbReference type="PANTHER" id="PTHR37423">
    <property type="entry name" value="SOLUBLE LYTIC MUREIN TRANSGLYCOSYLASE-RELATED"/>
    <property type="match status" value="1"/>
</dbReference>
<dbReference type="InterPro" id="IPR000189">
    <property type="entry name" value="Transglyc_AS"/>
</dbReference>
<dbReference type="AlphaFoldDB" id="A0A1F4TRY8"/>
<evidence type="ECO:0000256" key="3">
    <source>
        <dbReference type="SAM" id="SignalP"/>
    </source>
</evidence>
<dbReference type="PANTHER" id="PTHR37423:SF2">
    <property type="entry name" value="MEMBRANE-BOUND LYTIC MUREIN TRANSGLYCOSYLASE C"/>
    <property type="match status" value="1"/>
</dbReference>
<sequence>MRFFIISTLLFFLTLPTLAQTDELAGHGLPLADALKANTTSEAVLHSLQRAADNKKSVLHDYARYKLADLYFTGGNYSAAVVEFQKLVADNNTSILLSKATLNLGKSYLNLRQPGKAIKTFQTLLEKYPEAKEGAEASYLIAKTFDQQGNWRQAYLAYEEVDLCHPLSFFAKKSRAAIVVLKRAHRKQLPRFQASAKALYRQGMAYFNQEDYQMAANIFGRLAREYPNDKHLGEAFLMLGRAEMNTSNWQNAIADLARAGQATPNLAGRASYYLGLAYGRRGDYEKAITAMRNVFDNYANSDLADDAAYWAAYYREQDGDPAGALLDYYRLINKFPYSNSVQPAIWRLGRIYYWEGDFKNAATYLHMAQLYPPGEDTPRCNYFEAKSLEKQGKKGEAVTVYEKLVQRFDHTYYAYRAREQLLKLGSPVSDQSAFVDEEFYEALNNIDEKNQAELVSIMEIWEETKAQEAEAPKELIRLHLAKYKKLMDLGVVDFAADEARYLVNLTTEQERDSAQLKLGEMLLRQGNYKTPLKFADKKIKLAVMSGKTEIIPKLVWQMAYPRAYWRQVKNKAGAYGIDPYLVLAVMREESRFNPKAVSRSGARGLMQIMPRTGKGIAKRLAVPRFRTSKLFQPELNIGMGSWYLSHLITRFDGNYYLSLAGYNGGPNKIGRYIDNWYDGKLNLVDVDEFVESIPGRETRLYVQKVMGSYFEYKRLYDRKRG</sequence>
<dbReference type="InterPro" id="IPR019734">
    <property type="entry name" value="TPR_rpt"/>
</dbReference>
<feature type="chain" id="PRO_5009514699" description="Transglycosylase SLT domain-containing protein" evidence="3">
    <location>
        <begin position="20"/>
        <end position="721"/>
    </location>
</feature>
<gene>
    <name evidence="5" type="ORF">A2311_04520</name>
</gene>
<organism evidence="5 6">
    <name type="scientific">candidate division WOR-1 bacterium RIFOXYB2_FULL_48_7</name>
    <dbReference type="NCBI Taxonomy" id="1802583"/>
    <lineage>
        <taxon>Bacteria</taxon>
        <taxon>Bacillati</taxon>
        <taxon>Saganbacteria</taxon>
    </lineage>
</organism>
<dbReference type="PROSITE" id="PS50005">
    <property type="entry name" value="TPR"/>
    <property type="match status" value="2"/>
</dbReference>
<evidence type="ECO:0000256" key="1">
    <source>
        <dbReference type="ARBA" id="ARBA00007734"/>
    </source>
</evidence>
<protein>
    <recommendedName>
        <fullName evidence="4">Transglycosylase SLT domain-containing protein</fullName>
    </recommendedName>
</protein>
<evidence type="ECO:0000313" key="6">
    <source>
        <dbReference type="Proteomes" id="UP000178951"/>
    </source>
</evidence>
<dbReference type="SUPFAM" id="SSF48452">
    <property type="entry name" value="TPR-like"/>
    <property type="match status" value="2"/>
</dbReference>
<reference evidence="5 6" key="1">
    <citation type="journal article" date="2016" name="Nat. Commun.">
        <title>Thousands of microbial genomes shed light on interconnected biogeochemical processes in an aquifer system.</title>
        <authorList>
            <person name="Anantharaman K."/>
            <person name="Brown C.T."/>
            <person name="Hug L.A."/>
            <person name="Sharon I."/>
            <person name="Castelle C.J."/>
            <person name="Probst A.J."/>
            <person name="Thomas B.C."/>
            <person name="Singh A."/>
            <person name="Wilkins M.J."/>
            <person name="Karaoz U."/>
            <person name="Brodie E.L."/>
            <person name="Williams K.H."/>
            <person name="Hubbard S.S."/>
            <person name="Banfield J.F."/>
        </authorList>
    </citation>
    <scope>NUCLEOTIDE SEQUENCE [LARGE SCALE GENOMIC DNA]</scope>
</reference>
<accession>A0A1F4TRY8</accession>
<dbReference type="Proteomes" id="UP000178951">
    <property type="component" value="Unassembled WGS sequence"/>
</dbReference>
<dbReference type="InterPro" id="IPR023346">
    <property type="entry name" value="Lysozyme-like_dom_sf"/>
</dbReference>
<dbReference type="CDD" id="cd13401">
    <property type="entry name" value="Slt70-like"/>
    <property type="match status" value="1"/>
</dbReference>
<feature type="repeat" description="TPR" evidence="2">
    <location>
        <begin position="98"/>
        <end position="131"/>
    </location>
</feature>
<dbReference type="Gene3D" id="1.25.40.10">
    <property type="entry name" value="Tetratricopeptide repeat domain"/>
    <property type="match status" value="3"/>
</dbReference>
<dbReference type="Pfam" id="PF13432">
    <property type="entry name" value="TPR_16"/>
    <property type="match status" value="1"/>
</dbReference>
<dbReference type="Gene3D" id="1.10.530.10">
    <property type="match status" value="1"/>
</dbReference>